<accession>A0AAW6D6S1</accession>
<sequence>MLPLDFAKNKPKDKRKTAQRALELVGIKEQADKHCNKLSGGQKQRAAIARAIVNDPSVILADEPMVALDSKTTEEIMSVFEKLNESGKTIIIVIHDKDIAAKCRRVIEIADGRIVSDSKSK</sequence>
<evidence type="ECO:0000313" key="3">
    <source>
        <dbReference type="Proteomes" id="UP001210809"/>
    </source>
</evidence>
<dbReference type="InterPro" id="IPR003439">
    <property type="entry name" value="ABC_transporter-like_ATP-bd"/>
</dbReference>
<organism evidence="2 3">
    <name type="scientific">[Eubacterium] siraeum</name>
    <dbReference type="NCBI Taxonomy" id="39492"/>
    <lineage>
        <taxon>Bacteria</taxon>
        <taxon>Bacillati</taxon>
        <taxon>Bacillota</taxon>
        <taxon>Clostridia</taxon>
        <taxon>Eubacteriales</taxon>
        <taxon>Oscillospiraceae</taxon>
        <taxon>Oscillospiraceae incertae sedis</taxon>
    </lineage>
</organism>
<feature type="domain" description="ABC transporter" evidence="1">
    <location>
        <begin position="13"/>
        <end position="65"/>
    </location>
</feature>
<dbReference type="GO" id="GO:0016887">
    <property type="term" value="F:ATP hydrolysis activity"/>
    <property type="evidence" value="ECO:0007669"/>
    <property type="project" value="InterPro"/>
</dbReference>
<dbReference type="AlphaFoldDB" id="A0AAW6D6S1"/>
<evidence type="ECO:0000259" key="1">
    <source>
        <dbReference type="Pfam" id="PF00005"/>
    </source>
</evidence>
<comment type="caution">
    <text evidence="2">The sequence shown here is derived from an EMBL/GenBank/DDBJ whole genome shotgun (WGS) entry which is preliminary data.</text>
</comment>
<dbReference type="Proteomes" id="UP001210809">
    <property type="component" value="Unassembled WGS sequence"/>
</dbReference>
<dbReference type="Gene3D" id="3.40.50.300">
    <property type="entry name" value="P-loop containing nucleotide triphosphate hydrolases"/>
    <property type="match status" value="1"/>
</dbReference>
<dbReference type="PANTHER" id="PTHR42798:SF6">
    <property type="entry name" value="CELL DIVISION ATP-BINDING PROTEIN FTSE"/>
    <property type="match status" value="1"/>
</dbReference>
<dbReference type="SUPFAM" id="SSF52540">
    <property type="entry name" value="P-loop containing nucleoside triphosphate hydrolases"/>
    <property type="match status" value="1"/>
</dbReference>
<protein>
    <submittedName>
        <fullName evidence="2">ATP-binding cassette domain-containing protein</fullName>
    </submittedName>
</protein>
<dbReference type="InterPro" id="IPR027417">
    <property type="entry name" value="P-loop_NTPase"/>
</dbReference>
<proteinExistence type="predicted"/>
<reference evidence="2" key="1">
    <citation type="submission" date="2023-01" db="EMBL/GenBank/DDBJ databases">
        <title>Human gut microbiome strain richness.</title>
        <authorList>
            <person name="Chen-Liaw A."/>
        </authorList>
    </citation>
    <scope>NUCLEOTIDE SEQUENCE</scope>
    <source>
        <strain evidence="2">1001283st1_G1_1001283B150217_161031</strain>
    </source>
</reference>
<keyword evidence="2" id="KW-0067">ATP-binding</keyword>
<dbReference type="Pfam" id="PF00005">
    <property type="entry name" value="ABC_tran"/>
    <property type="match status" value="1"/>
</dbReference>
<dbReference type="PANTHER" id="PTHR42798">
    <property type="entry name" value="LIPOPROTEIN-RELEASING SYSTEM ATP-BINDING PROTEIN LOLD"/>
    <property type="match status" value="1"/>
</dbReference>
<keyword evidence="2" id="KW-0547">Nucleotide-binding</keyword>
<evidence type="ECO:0000313" key="2">
    <source>
        <dbReference type="EMBL" id="MDB8004462.1"/>
    </source>
</evidence>
<gene>
    <name evidence="2" type="ORF">PNE09_10355</name>
</gene>
<dbReference type="GO" id="GO:0005524">
    <property type="term" value="F:ATP binding"/>
    <property type="evidence" value="ECO:0007669"/>
    <property type="project" value="UniProtKB-KW"/>
</dbReference>
<name>A0AAW6D6S1_9FIRM</name>
<dbReference type="EMBL" id="JAQLXW010000015">
    <property type="protein sequence ID" value="MDB8004462.1"/>
    <property type="molecule type" value="Genomic_DNA"/>
</dbReference>